<feature type="domain" description="HTH cro/C1-type" evidence="3">
    <location>
        <begin position="7"/>
        <end position="62"/>
    </location>
</feature>
<protein>
    <submittedName>
        <fullName evidence="4">XRE family transcriptional regulator</fullName>
    </submittedName>
</protein>
<organism evidence="4 5">
    <name type="scientific">Phytohabitans suffuscus</name>
    <dbReference type="NCBI Taxonomy" id="624315"/>
    <lineage>
        <taxon>Bacteria</taxon>
        <taxon>Bacillati</taxon>
        <taxon>Actinomycetota</taxon>
        <taxon>Actinomycetes</taxon>
        <taxon>Micromonosporales</taxon>
        <taxon>Micromonosporaceae</taxon>
    </lineage>
</organism>
<dbReference type="SUPFAM" id="SSF47413">
    <property type="entry name" value="lambda repressor-like DNA-binding domains"/>
    <property type="match status" value="1"/>
</dbReference>
<gene>
    <name evidence="4" type="ORF">Psuf_033730</name>
</gene>
<dbReference type="PANTHER" id="PTHR43236">
    <property type="entry name" value="ANTITOXIN HIGA1"/>
    <property type="match status" value="1"/>
</dbReference>
<accession>A0A6F8YJ09</accession>
<dbReference type="GO" id="GO:0003677">
    <property type="term" value="F:DNA binding"/>
    <property type="evidence" value="ECO:0007669"/>
    <property type="project" value="InterPro"/>
</dbReference>
<dbReference type="CDD" id="cd00093">
    <property type="entry name" value="HTH_XRE"/>
    <property type="match status" value="1"/>
</dbReference>
<dbReference type="Pfam" id="PF06114">
    <property type="entry name" value="Peptidase_M78"/>
    <property type="match status" value="1"/>
</dbReference>
<reference evidence="4 5" key="1">
    <citation type="submission" date="2020-03" db="EMBL/GenBank/DDBJ databases">
        <title>Whole genome shotgun sequence of Phytohabitans suffuscus NBRC 105367.</title>
        <authorList>
            <person name="Komaki H."/>
            <person name="Tamura T."/>
        </authorList>
    </citation>
    <scope>NUCLEOTIDE SEQUENCE [LARGE SCALE GENOMIC DNA]</scope>
    <source>
        <strain evidence="4 5">NBRC 105367</strain>
    </source>
</reference>
<dbReference type="InterPro" id="IPR052345">
    <property type="entry name" value="Rad_response_metalloprotease"/>
</dbReference>
<dbReference type="Gene3D" id="1.10.260.40">
    <property type="entry name" value="lambda repressor-like DNA-binding domains"/>
    <property type="match status" value="1"/>
</dbReference>
<dbReference type="RefSeq" id="WP_173157946.1">
    <property type="nucleotide sequence ID" value="NZ_AP022871.1"/>
</dbReference>
<dbReference type="EMBL" id="AP022871">
    <property type="protein sequence ID" value="BCB86060.1"/>
    <property type="molecule type" value="Genomic_DNA"/>
</dbReference>
<dbReference type="Proteomes" id="UP000503011">
    <property type="component" value="Chromosome"/>
</dbReference>
<evidence type="ECO:0000259" key="3">
    <source>
        <dbReference type="PROSITE" id="PS50943"/>
    </source>
</evidence>
<proteinExistence type="inferred from homology"/>
<name>A0A6F8YJ09_9ACTN</name>
<dbReference type="KEGG" id="psuu:Psuf_033730"/>
<feature type="region of interest" description="Disordered" evidence="2">
    <location>
        <begin position="342"/>
        <end position="373"/>
    </location>
</feature>
<evidence type="ECO:0000313" key="4">
    <source>
        <dbReference type="EMBL" id="BCB86060.1"/>
    </source>
</evidence>
<comment type="similarity">
    <text evidence="1">Belongs to the short-chain fatty acyl-CoA assimilation regulator (ScfR) family.</text>
</comment>
<evidence type="ECO:0000313" key="5">
    <source>
        <dbReference type="Proteomes" id="UP000503011"/>
    </source>
</evidence>
<dbReference type="InterPro" id="IPR010359">
    <property type="entry name" value="IrrE_HExxH"/>
</dbReference>
<reference evidence="4 5" key="2">
    <citation type="submission" date="2020-03" db="EMBL/GenBank/DDBJ databases">
        <authorList>
            <person name="Ichikawa N."/>
            <person name="Kimura A."/>
            <person name="Kitahashi Y."/>
            <person name="Uohara A."/>
        </authorList>
    </citation>
    <scope>NUCLEOTIDE SEQUENCE [LARGE SCALE GENOMIC DNA]</scope>
    <source>
        <strain evidence="4 5">NBRC 105367</strain>
    </source>
</reference>
<evidence type="ECO:0000256" key="1">
    <source>
        <dbReference type="ARBA" id="ARBA00007227"/>
    </source>
</evidence>
<dbReference type="Gene3D" id="1.10.10.2910">
    <property type="match status" value="1"/>
</dbReference>
<dbReference type="InterPro" id="IPR001387">
    <property type="entry name" value="Cro/C1-type_HTH"/>
</dbReference>
<evidence type="ECO:0000256" key="2">
    <source>
        <dbReference type="SAM" id="MobiDB-lite"/>
    </source>
</evidence>
<dbReference type="InterPro" id="IPR010982">
    <property type="entry name" value="Lambda_DNA-bd_dom_sf"/>
</dbReference>
<keyword evidence="5" id="KW-1185">Reference proteome</keyword>
<feature type="compositionally biased region" description="Basic and acidic residues" evidence="2">
    <location>
        <begin position="342"/>
        <end position="351"/>
    </location>
</feature>
<sequence length="373" mass="40953">MIYGERIRQVREMHRLTQADLVKEVPSLTQSRLSRIEKDLASIDEESLALVAALTGVAVDFFARPPTAGFSVLSPQMRSRSRLTQGEKAAALQWARLVDEEYQNLRCAARALPVRLRPTSDATPEEAAAEARRTLGFSPHQPLPYLILAAERAGVTVLGLPYAIETLDAFCAWRQGEPVIALLGGVPADRVRFSVAHEIGHLLLHQPGQTGPEVEAEADRFAAELLTPLAALRGVMPPDPTLSALVMLKTVWGVSVKSLVRRARELGAVDGDRALSLYKQMSSRGWNRREPGYVPPEKPRALRKMAEIVHGPGVRTERFAAMAAWSEDLAFDVLAQHATVDELPHEPRPDAPEQASGPTNVIPLRPRALRTAR</sequence>
<dbReference type="AlphaFoldDB" id="A0A6F8YJ09"/>
<dbReference type="PANTHER" id="PTHR43236:SF1">
    <property type="entry name" value="BLL7220 PROTEIN"/>
    <property type="match status" value="1"/>
</dbReference>
<dbReference type="SMART" id="SM00530">
    <property type="entry name" value="HTH_XRE"/>
    <property type="match status" value="1"/>
</dbReference>
<dbReference type="PROSITE" id="PS50943">
    <property type="entry name" value="HTH_CROC1"/>
    <property type="match status" value="1"/>
</dbReference>